<keyword evidence="1" id="KW-0732">Signal</keyword>
<organism evidence="2 3">
    <name type="scientific">Ambispora leptoticha</name>
    <dbReference type="NCBI Taxonomy" id="144679"/>
    <lineage>
        <taxon>Eukaryota</taxon>
        <taxon>Fungi</taxon>
        <taxon>Fungi incertae sedis</taxon>
        <taxon>Mucoromycota</taxon>
        <taxon>Glomeromycotina</taxon>
        <taxon>Glomeromycetes</taxon>
        <taxon>Archaeosporales</taxon>
        <taxon>Ambisporaceae</taxon>
        <taxon>Ambispora</taxon>
    </lineage>
</organism>
<accession>A0A9N9GXP0</accession>
<feature type="chain" id="PRO_5040325290" evidence="1">
    <location>
        <begin position="22"/>
        <end position="159"/>
    </location>
</feature>
<keyword evidence="3" id="KW-1185">Reference proteome</keyword>
<protein>
    <submittedName>
        <fullName evidence="2">11933_t:CDS:1</fullName>
    </submittedName>
</protein>
<dbReference type="EMBL" id="CAJVPS010007182">
    <property type="protein sequence ID" value="CAG8632646.1"/>
    <property type="molecule type" value="Genomic_DNA"/>
</dbReference>
<evidence type="ECO:0000256" key="1">
    <source>
        <dbReference type="SAM" id="SignalP"/>
    </source>
</evidence>
<evidence type="ECO:0000313" key="2">
    <source>
        <dbReference type="EMBL" id="CAG8632646.1"/>
    </source>
</evidence>
<dbReference type="Proteomes" id="UP000789508">
    <property type="component" value="Unassembled WGS sequence"/>
</dbReference>
<feature type="signal peptide" evidence="1">
    <location>
        <begin position="1"/>
        <end position="21"/>
    </location>
</feature>
<evidence type="ECO:0000313" key="3">
    <source>
        <dbReference type="Proteomes" id="UP000789508"/>
    </source>
</evidence>
<dbReference type="AlphaFoldDB" id="A0A9N9GXP0"/>
<comment type="caution">
    <text evidence="2">The sequence shown here is derived from an EMBL/GenBank/DDBJ whole genome shotgun (WGS) entry which is preliminary data.</text>
</comment>
<proteinExistence type="predicted"/>
<reference evidence="2" key="1">
    <citation type="submission" date="2021-06" db="EMBL/GenBank/DDBJ databases">
        <authorList>
            <person name="Kallberg Y."/>
            <person name="Tangrot J."/>
            <person name="Rosling A."/>
        </authorList>
    </citation>
    <scope>NUCLEOTIDE SEQUENCE</scope>
    <source>
        <strain evidence="2">FL130A</strain>
    </source>
</reference>
<sequence>MSPPTLLICSALAVFCGFLAHQTVETLMNTALTFLPLNIRTKIKKTKNQVIVVPTTQKTTVKVKSPKTSNKLRSTRSKTDTLAYYNCLIDQIASPVNAKVKITSLAHHCKCNKGKVEAARQEHKAQLVKEVAKNYQAFGESLGHYLHADIVGCVKELKK</sequence>
<name>A0A9N9GXP0_9GLOM</name>
<dbReference type="OrthoDB" id="2486541at2759"/>
<gene>
    <name evidence="2" type="ORF">ALEPTO_LOCUS9421</name>
</gene>